<dbReference type="OrthoDB" id="1427148at2759"/>
<accession>A0A371F3F8</accession>
<dbReference type="Pfam" id="PF24626">
    <property type="entry name" value="SH3_Tf2-1"/>
    <property type="match status" value="1"/>
</dbReference>
<evidence type="ECO:0000259" key="1">
    <source>
        <dbReference type="PROSITE" id="PS50994"/>
    </source>
</evidence>
<dbReference type="PANTHER" id="PTHR35046:SF26">
    <property type="entry name" value="RNA-DIRECTED DNA POLYMERASE"/>
    <property type="match status" value="1"/>
</dbReference>
<comment type="caution">
    <text evidence="2">The sequence shown here is derived from an EMBL/GenBank/DDBJ whole genome shotgun (WGS) entry which is preliminary data.</text>
</comment>
<proteinExistence type="predicted"/>
<dbReference type="EMBL" id="QJKJ01010761">
    <property type="protein sequence ID" value="RDX72804.1"/>
    <property type="molecule type" value="Genomic_DNA"/>
</dbReference>
<evidence type="ECO:0000313" key="2">
    <source>
        <dbReference type="EMBL" id="RDX72804.1"/>
    </source>
</evidence>
<keyword evidence="3" id="KW-1185">Reference proteome</keyword>
<protein>
    <recommendedName>
        <fullName evidence="1">Integrase catalytic domain-containing protein</fullName>
    </recommendedName>
</protein>
<dbReference type="InterPro" id="IPR056924">
    <property type="entry name" value="SH3_Tf2-1"/>
</dbReference>
<dbReference type="Proteomes" id="UP000257109">
    <property type="component" value="Unassembled WGS sequence"/>
</dbReference>
<dbReference type="GO" id="GO:0003676">
    <property type="term" value="F:nucleic acid binding"/>
    <property type="evidence" value="ECO:0007669"/>
    <property type="project" value="InterPro"/>
</dbReference>
<dbReference type="Gene3D" id="3.30.420.10">
    <property type="entry name" value="Ribonuclease H-like superfamily/Ribonuclease H"/>
    <property type="match status" value="1"/>
</dbReference>
<gene>
    <name evidence="2" type="ORF">CR513_47663</name>
</gene>
<organism evidence="2 3">
    <name type="scientific">Mucuna pruriens</name>
    <name type="common">Velvet bean</name>
    <name type="synonym">Dolichos pruriens</name>
    <dbReference type="NCBI Taxonomy" id="157652"/>
    <lineage>
        <taxon>Eukaryota</taxon>
        <taxon>Viridiplantae</taxon>
        <taxon>Streptophyta</taxon>
        <taxon>Embryophyta</taxon>
        <taxon>Tracheophyta</taxon>
        <taxon>Spermatophyta</taxon>
        <taxon>Magnoliopsida</taxon>
        <taxon>eudicotyledons</taxon>
        <taxon>Gunneridae</taxon>
        <taxon>Pentapetalae</taxon>
        <taxon>rosids</taxon>
        <taxon>fabids</taxon>
        <taxon>Fabales</taxon>
        <taxon>Fabaceae</taxon>
        <taxon>Papilionoideae</taxon>
        <taxon>50 kb inversion clade</taxon>
        <taxon>NPAAA clade</taxon>
        <taxon>indigoferoid/millettioid clade</taxon>
        <taxon>Phaseoleae</taxon>
        <taxon>Mucuna</taxon>
    </lineage>
</organism>
<feature type="domain" description="Integrase catalytic" evidence="1">
    <location>
        <begin position="1"/>
        <end position="165"/>
    </location>
</feature>
<dbReference type="InterPro" id="IPR036397">
    <property type="entry name" value="RNaseH_sf"/>
</dbReference>
<dbReference type="PANTHER" id="PTHR35046">
    <property type="entry name" value="ZINC KNUCKLE (CCHC-TYPE) FAMILY PROTEIN"/>
    <property type="match status" value="1"/>
</dbReference>
<evidence type="ECO:0000313" key="3">
    <source>
        <dbReference type="Proteomes" id="UP000257109"/>
    </source>
</evidence>
<feature type="non-terminal residue" evidence="2">
    <location>
        <position position="1"/>
    </location>
</feature>
<dbReference type="AlphaFoldDB" id="A0A371F3F8"/>
<dbReference type="SUPFAM" id="SSF53098">
    <property type="entry name" value="Ribonuclease H-like"/>
    <property type="match status" value="1"/>
</dbReference>
<dbReference type="STRING" id="157652.A0A371F3F8"/>
<dbReference type="InterPro" id="IPR001584">
    <property type="entry name" value="Integrase_cat-core"/>
</dbReference>
<dbReference type="InterPro" id="IPR012337">
    <property type="entry name" value="RNaseH-like_sf"/>
</dbReference>
<sequence>MDFIIGLPKAKGKDTILVVVDRFSKYTHFFSLQHPFSAKDVAQTFIKGVVKLHGFPSTIVTDRDQLFLNYFWSELFKQAGTKLKYSTAYHPQIDGQTEVLKQNLDRAQQKIKCYADKKRREVEFSAGDWVYLKVQPYRLKSLARKRNEKLSPCYYGPYKILQRIGSVAYKLELPEHARIHPVFHVCLLKKALAKSLVAQPLPPALTEEWELQPLLEDVLAVRYGDQGVAVRHVFLLVRIHGNNWQPFRIAFPHFPLRTRSGPNLSKYLEYVLIRRSSLVCTHEFYRCPTREGVPCSGNQTNLKGLVSPPPSLEPLNRKCTIALDKDTSIKEDLGVEKAISGIWIMKRP</sequence>
<dbReference type="GO" id="GO:0015074">
    <property type="term" value="P:DNA integration"/>
    <property type="evidence" value="ECO:0007669"/>
    <property type="project" value="InterPro"/>
</dbReference>
<name>A0A371F3F8_MUCPR</name>
<dbReference type="PROSITE" id="PS50994">
    <property type="entry name" value="INTEGRASE"/>
    <property type="match status" value="1"/>
</dbReference>
<reference evidence="2" key="1">
    <citation type="submission" date="2018-05" db="EMBL/GenBank/DDBJ databases">
        <title>Draft genome of Mucuna pruriens seed.</title>
        <authorList>
            <person name="Nnadi N.E."/>
            <person name="Vos R."/>
            <person name="Hasami M.H."/>
            <person name="Devisetty U.K."/>
            <person name="Aguiy J.C."/>
        </authorList>
    </citation>
    <scope>NUCLEOTIDE SEQUENCE [LARGE SCALE GENOMIC DNA]</scope>
    <source>
        <strain evidence="2">JCA_2017</strain>
    </source>
</reference>